<dbReference type="InterPro" id="IPR001845">
    <property type="entry name" value="HTH_ArsR_DNA-bd_dom"/>
</dbReference>
<gene>
    <name evidence="2" type="ORF">HJG52_14335</name>
</gene>
<dbReference type="InterPro" id="IPR036390">
    <property type="entry name" value="WH_DNA-bd_sf"/>
</dbReference>
<dbReference type="CDD" id="cd00090">
    <property type="entry name" value="HTH_ARSR"/>
    <property type="match status" value="1"/>
</dbReference>
<keyword evidence="3" id="KW-1185">Reference proteome</keyword>
<dbReference type="GO" id="GO:0003700">
    <property type="term" value="F:DNA-binding transcription factor activity"/>
    <property type="evidence" value="ECO:0007669"/>
    <property type="project" value="InterPro"/>
</dbReference>
<name>A0A849HBR3_9MICO</name>
<dbReference type="Gene3D" id="3.30.460.10">
    <property type="entry name" value="Beta Polymerase, domain 2"/>
    <property type="match status" value="1"/>
</dbReference>
<dbReference type="AlphaFoldDB" id="A0A849HBR3"/>
<accession>A0A849HBR3</accession>
<dbReference type="Gene3D" id="1.10.10.10">
    <property type="entry name" value="Winged helix-like DNA-binding domain superfamily/Winged helix DNA-binding domain"/>
    <property type="match status" value="1"/>
</dbReference>
<sequence>MRSDGPALLPVFRSQHQAELLMWLYLHPDSEYGVSDLADRLGVPLSTLHREVVRLDDAGLITSRTIGRNRMVRASADHPAAKPLTELLEVTFGPRAVIAEEFAIPGARQVVIFGSWAARFAGEAGPPPHDVDVLVVGKVDRADVYEAADRASSRLGIQVNPVVRSAKQWADPEDALVKQIKASAHAAVLGTPETLGA</sequence>
<dbReference type="InterPro" id="IPR043519">
    <property type="entry name" value="NT_sf"/>
</dbReference>
<dbReference type="SUPFAM" id="SSF46785">
    <property type="entry name" value="Winged helix' DNA-binding domain"/>
    <property type="match status" value="1"/>
</dbReference>
<dbReference type="SMART" id="SM00418">
    <property type="entry name" value="HTH_ARSR"/>
    <property type="match status" value="1"/>
</dbReference>
<dbReference type="InterPro" id="IPR036388">
    <property type="entry name" value="WH-like_DNA-bd_sf"/>
</dbReference>
<organism evidence="2 3">
    <name type="scientific">Knoellia koreensis</name>
    <dbReference type="NCBI Taxonomy" id="2730921"/>
    <lineage>
        <taxon>Bacteria</taxon>
        <taxon>Bacillati</taxon>
        <taxon>Actinomycetota</taxon>
        <taxon>Actinomycetes</taxon>
        <taxon>Micrococcales</taxon>
        <taxon>Intrasporangiaceae</taxon>
        <taxon>Knoellia</taxon>
    </lineage>
</organism>
<reference evidence="2 3" key="1">
    <citation type="submission" date="2020-04" db="EMBL/GenBank/DDBJ databases">
        <title>Knoellia sp. isolate from air conditioner.</title>
        <authorList>
            <person name="Chea S."/>
            <person name="Kim D.-U."/>
        </authorList>
    </citation>
    <scope>NUCLEOTIDE SEQUENCE [LARGE SCALE GENOMIC DNA]</scope>
    <source>
        <strain evidence="2 3">DB2414S</strain>
    </source>
</reference>
<evidence type="ECO:0000313" key="3">
    <source>
        <dbReference type="Proteomes" id="UP000588586"/>
    </source>
</evidence>
<dbReference type="InterPro" id="IPR011991">
    <property type="entry name" value="ArsR-like_HTH"/>
</dbReference>
<protein>
    <submittedName>
        <fullName evidence="2">ArsR family transcriptional regulator</fullName>
    </submittedName>
</protein>
<dbReference type="Proteomes" id="UP000588586">
    <property type="component" value="Unassembled WGS sequence"/>
</dbReference>
<comment type="caution">
    <text evidence="2">The sequence shown here is derived from an EMBL/GenBank/DDBJ whole genome shotgun (WGS) entry which is preliminary data.</text>
</comment>
<evidence type="ECO:0000313" key="2">
    <source>
        <dbReference type="EMBL" id="NNM47176.1"/>
    </source>
</evidence>
<proteinExistence type="predicted"/>
<feature type="domain" description="HTH arsR-type" evidence="1">
    <location>
        <begin position="7"/>
        <end position="89"/>
    </location>
</feature>
<evidence type="ECO:0000259" key="1">
    <source>
        <dbReference type="SMART" id="SM00418"/>
    </source>
</evidence>
<dbReference type="EMBL" id="JABEPQ010000003">
    <property type="protein sequence ID" value="NNM47176.1"/>
    <property type="molecule type" value="Genomic_DNA"/>
</dbReference>